<feature type="region of interest" description="Disordered" evidence="1">
    <location>
        <begin position="276"/>
        <end position="297"/>
    </location>
</feature>
<accession>A0A7D7N640</accession>
<evidence type="ECO:0000313" key="3">
    <source>
        <dbReference type="EMBL" id="QMT41040.1"/>
    </source>
</evidence>
<reference evidence="3 4" key="1">
    <citation type="submission" date="2020-07" db="EMBL/GenBank/DDBJ databases">
        <title>Genomic diversity of species in the Neisseriaceae family.</title>
        <authorList>
            <person name="Vincent A.T."/>
            <person name="Bernet E."/>
            <person name="Veyrier F.J."/>
        </authorList>
    </citation>
    <scope>NUCLEOTIDE SEQUENCE [LARGE SCALE GENOMIC DNA]</scope>
    <source>
        <strain evidence="3 4">DSM 22244</strain>
    </source>
</reference>
<feature type="transmembrane region" description="Helical" evidence="2">
    <location>
        <begin position="134"/>
        <end position="156"/>
    </location>
</feature>
<name>A0A7D7N640_9NEIS</name>
<feature type="transmembrane region" description="Helical" evidence="2">
    <location>
        <begin position="82"/>
        <end position="104"/>
    </location>
</feature>
<keyword evidence="2" id="KW-1133">Transmembrane helix</keyword>
<proteinExistence type="predicted"/>
<dbReference type="Proteomes" id="UP000514752">
    <property type="component" value="Chromosome"/>
</dbReference>
<dbReference type="RefSeq" id="WP_182122613.1">
    <property type="nucleotide sequence ID" value="NZ_CP059567.1"/>
</dbReference>
<feature type="compositionally biased region" description="Polar residues" evidence="1">
    <location>
        <begin position="280"/>
        <end position="297"/>
    </location>
</feature>
<dbReference type="EMBL" id="CP059567">
    <property type="protein sequence ID" value="QMT41040.1"/>
    <property type="molecule type" value="Genomic_DNA"/>
</dbReference>
<dbReference type="KEGG" id="nsg:H3L94_03075"/>
<feature type="transmembrane region" description="Helical" evidence="2">
    <location>
        <begin position="43"/>
        <end position="62"/>
    </location>
</feature>
<evidence type="ECO:0000313" key="4">
    <source>
        <dbReference type="Proteomes" id="UP000514752"/>
    </source>
</evidence>
<feature type="transmembrane region" description="Helical" evidence="2">
    <location>
        <begin position="111"/>
        <end position="128"/>
    </location>
</feature>
<sequence>MLLTIFYILCSTIWAFIQYKFGDKDDKEFSKHIEAIVTNWLSNLFFVTVFLNFPAIAIWQYMRKNNFLAPEVLEYDYLYNYIGLDFLIINIVVTFVLPIVLASAKEKLIKIAGYLFIIIYLIIIIWEICKNTSLVLPTILFILSAIFYGWGTFLKVKKVKEVLEEFKKNRRLPKQKIQKLSFISAVILILLILMPSLKLDKFTEHTLQRMKLGGFDVTVRTDDKRVLEGFLLLKTKEFYYVYPMCNGKKFAENVVIINTQNTTLIYKAESKNSEIKQEIQESTQKSSGADSINLETK</sequence>
<gene>
    <name evidence="3" type="ORF">H3L94_03075</name>
</gene>
<evidence type="ECO:0000256" key="2">
    <source>
        <dbReference type="SAM" id="Phobius"/>
    </source>
</evidence>
<protein>
    <submittedName>
        <fullName evidence="3">Uncharacterized protein</fullName>
    </submittedName>
</protein>
<feature type="transmembrane region" description="Helical" evidence="2">
    <location>
        <begin position="177"/>
        <end position="197"/>
    </location>
</feature>
<dbReference type="AlphaFoldDB" id="A0A7D7N640"/>
<keyword evidence="2" id="KW-0472">Membrane</keyword>
<keyword evidence="2" id="KW-0812">Transmembrane</keyword>
<evidence type="ECO:0000256" key="1">
    <source>
        <dbReference type="SAM" id="MobiDB-lite"/>
    </source>
</evidence>
<organism evidence="3 4">
    <name type="scientific">Neisseria shayeganii</name>
    <dbReference type="NCBI Taxonomy" id="607712"/>
    <lineage>
        <taxon>Bacteria</taxon>
        <taxon>Pseudomonadati</taxon>
        <taxon>Pseudomonadota</taxon>
        <taxon>Betaproteobacteria</taxon>
        <taxon>Neisseriales</taxon>
        <taxon>Neisseriaceae</taxon>
        <taxon>Neisseria</taxon>
    </lineage>
</organism>